<gene>
    <name evidence="2" type="ORF">COT42_05175</name>
</gene>
<keyword evidence="1" id="KW-1133">Transmembrane helix</keyword>
<accession>A0A2H0XX22</accession>
<proteinExistence type="predicted"/>
<sequence>MSNQDKWYYSVPGVLVLLFFVLGPLALPLLYKSPKFNQATKIILTSLVLAATLLVFNLLISSLRQVYVEMKQLEFMLK</sequence>
<reference evidence="2 3" key="1">
    <citation type="submission" date="2017-09" db="EMBL/GenBank/DDBJ databases">
        <title>Depth-based differentiation of microbial function through sediment-hosted aquifers and enrichment of novel symbionts in the deep terrestrial subsurface.</title>
        <authorList>
            <person name="Probst A.J."/>
            <person name="Ladd B."/>
            <person name="Jarett J.K."/>
            <person name="Geller-Mcgrath D.E."/>
            <person name="Sieber C.M."/>
            <person name="Emerson J.B."/>
            <person name="Anantharaman K."/>
            <person name="Thomas B.C."/>
            <person name="Malmstrom R."/>
            <person name="Stieglmeier M."/>
            <person name="Klingl A."/>
            <person name="Woyke T."/>
            <person name="Ryan C.M."/>
            <person name="Banfield J.F."/>
        </authorList>
    </citation>
    <scope>NUCLEOTIDE SEQUENCE [LARGE SCALE GENOMIC DNA]</scope>
    <source>
        <strain evidence="2">CG08_land_8_20_14_0_20_45_16</strain>
    </source>
</reference>
<dbReference type="AlphaFoldDB" id="A0A2H0XX22"/>
<dbReference type="EMBL" id="PEYM01000083">
    <property type="protein sequence ID" value="PIS29487.1"/>
    <property type="molecule type" value="Genomic_DNA"/>
</dbReference>
<evidence type="ECO:0000256" key="1">
    <source>
        <dbReference type="SAM" id="Phobius"/>
    </source>
</evidence>
<protein>
    <submittedName>
        <fullName evidence="2">Uncharacterized protein</fullName>
    </submittedName>
</protein>
<organism evidence="2 3">
    <name type="scientific">Candidatus Saganbacteria bacterium CG08_land_8_20_14_0_20_45_16</name>
    <dbReference type="NCBI Taxonomy" id="2014293"/>
    <lineage>
        <taxon>Bacteria</taxon>
        <taxon>Bacillati</taxon>
        <taxon>Saganbacteria</taxon>
    </lineage>
</organism>
<keyword evidence="1" id="KW-0472">Membrane</keyword>
<evidence type="ECO:0000313" key="2">
    <source>
        <dbReference type="EMBL" id="PIS29487.1"/>
    </source>
</evidence>
<feature type="transmembrane region" description="Helical" evidence="1">
    <location>
        <begin position="42"/>
        <end position="63"/>
    </location>
</feature>
<comment type="caution">
    <text evidence="2">The sequence shown here is derived from an EMBL/GenBank/DDBJ whole genome shotgun (WGS) entry which is preliminary data.</text>
</comment>
<dbReference type="Proteomes" id="UP000231343">
    <property type="component" value="Unassembled WGS sequence"/>
</dbReference>
<keyword evidence="1" id="KW-0812">Transmembrane</keyword>
<name>A0A2H0XX22_UNCSA</name>
<feature type="transmembrane region" description="Helical" evidence="1">
    <location>
        <begin position="7"/>
        <end position="30"/>
    </location>
</feature>
<evidence type="ECO:0000313" key="3">
    <source>
        <dbReference type="Proteomes" id="UP000231343"/>
    </source>
</evidence>